<sequence length="433" mass="48128">MSPHALDTLSPMEDLTRKLASDVEMLTEYIQSTGGVQPSFDRDCPASVIPQDAPLEAQQARERIMDQCLKLLQLATGPSDYMINIQTGYHYIACLQWLCHFNIFRLVPVKGEILYTELAQQAGCTETRLKSVVRMAMTTGLFEEQVPQQVSHSATSALFATNEDYHNWAMYATDISAPVAAGMTEAHERWPYDTEKTHTAYNVAFDHDLSFFDRLGQNPGLHKQFAGYMRAVATNQGTHMKHLVNGLEWGRRPNGVVVDVGGSTGHSCIALAQAYPKLRFIVQDLPEVVEGGPKILEGVGNASIANRIQYQGHSFFEPNPVAGADTYLLRMILHDWNFENCVKILGAIVPAMQANSSIVIMDSVLPAPGSVPRSSERIIRVRDLTMTQVFNSQERAVEDWEAILEKVDPRLRIITVSQPFGSVLALIEVKLVQ</sequence>
<dbReference type="InterPro" id="IPR036390">
    <property type="entry name" value="WH_DNA-bd_sf"/>
</dbReference>
<dbReference type="InterPro" id="IPR016461">
    <property type="entry name" value="COMT-like"/>
</dbReference>
<accession>A0AAW0QG61</accession>
<dbReference type="EMBL" id="JAQQWP010000008">
    <property type="protein sequence ID" value="KAK8105017.1"/>
    <property type="molecule type" value="Genomic_DNA"/>
</dbReference>
<protein>
    <submittedName>
        <fullName evidence="6">S-adenosyl-L-methionine-dependent methyltransferase</fullName>
    </submittedName>
</protein>
<proteinExistence type="predicted"/>
<dbReference type="Proteomes" id="UP001392437">
    <property type="component" value="Unassembled WGS sequence"/>
</dbReference>
<dbReference type="PROSITE" id="PS51683">
    <property type="entry name" value="SAM_OMT_II"/>
    <property type="match status" value="1"/>
</dbReference>
<keyword evidence="7" id="KW-1185">Reference proteome</keyword>
<dbReference type="Pfam" id="PF00891">
    <property type="entry name" value="Methyltransf_2"/>
    <property type="match status" value="1"/>
</dbReference>
<keyword evidence="3" id="KW-0949">S-adenosyl-L-methionine</keyword>
<dbReference type="InterPro" id="IPR029063">
    <property type="entry name" value="SAM-dependent_MTases_sf"/>
</dbReference>
<evidence type="ECO:0000256" key="2">
    <source>
        <dbReference type="ARBA" id="ARBA00022679"/>
    </source>
</evidence>
<dbReference type="Gene3D" id="1.10.10.10">
    <property type="entry name" value="Winged helix-like DNA-binding domain superfamily/Winged helix DNA-binding domain"/>
    <property type="match status" value="1"/>
</dbReference>
<dbReference type="SUPFAM" id="SSF46785">
    <property type="entry name" value="Winged helix' DNA-binding domain"/>
    <property type="match status" value="1"/>
</dbReference>
<evidence type="ECO:0000313" key="6">
    <source>
        <dbReference type="EMBL" id="KAK8105017.1"/>
    </source>
</evidence>
<evidence type="ECO:0000313" key="7">
    <source>
        <dbReference type="Proteomes" id="UP001392437"/>
    </source>
</evidence>
<evidence type="ECO:0000256" key="1">
    <source>
        <dbReference type="ARBA" id="ARBA00022603"/>
    </source>
</evidence>
<dbReference type="PANTHER" id="PTHR43712:SF19">
    <property type="entry name" value="DUAL O-METHYLTRANSFERASE_FAD-DEPENDENT MONOOXYGENASE ELCB"/>
    <property type="match status" value="1"/>
</dbReference>
<dbReference type="InterPro" id="IPR012967">
    <property type="entry name" value="COMT_dimerisation"/>
</dbReference>
<evidence type="ECO:0000256" key="3">
    <source>
        <dbReference type="ARBA" id="ARBA00022691"/>
    </source>
</evidence>
<dbReference type="GO" id="GO:0032259">
    <property type="term" value="P:methylation"/>
    <property type="evidence" value="ECO:0007669"/>
    <property type="project" value="UniProtKB-KW"/>
</dbReference>
<dbReference type="AlphaFoldDB" id="A0AAW0QG61"/>
<dbReference type="SUPFAM" id="SSF53335">
    <property type="entry name" value="S-adenosyl-L-methionine-dependent methyltransferases"/>
    <property type="match status" value="1"/>
</dbReference>
<reference evidence="6 7" key="1">
    <citation type="submission" date="2023-01" db="EMBL/GenBank/DDBJ databases">
        <title>Analysis of 21 Apiospora genomes using comparative genomics revels a genus with tremendous synthesis potential of carbohydrate active enzymes and secondary metabolites.</title>
        <authorList>
            <person name="Sorensen T."/>
        </authorList>
    </citation>
    <scope>NUCLEOTIDE SEQUENCE [LARGE SCALE GENOMIC DNA]</scope>
    <source>
        <strain evidence="6 7">CBS 117206</strain>
    </source>
</reference>
<dbReference type="GO" id="GO:0008171">
    <property type="term" value="F:O-methyltransferase activity"/>
    <property type="evidence" value="ECO:0007669"/>
    <property type="project" value="InterPro"/>
</dbReference>
<dbReference type="InterPro" id="IPR036388">
    <property type="entry name" value="WH-like_DNA-bd_sf"/>
</dbReference>
<evidence type="ECO:0000259" key="5">
    <source>
        <dbReference type="Pfam" id="PF08100"/>
    </source>
</evidence>
<name>A0AAW0QG61_9PEZI</name>
<gene>
    <name evidence="6" type="ORF">PG999_008376</name>
</gene>
<organism evidence="6 7">
    <name type="scientific">Apiospora kogelbergensis</name>
    <dbReference type="NCBI Taxonomy" id="1337665"/>
    <lineage>
        <taxon>Eukaryota</taxon>
        <taxon>Fungi</taxon>
        <taxon>Dikarya</taxon>
        <taxon>Ascomycota</taxon>
        <taxon>Pezizomycotina</taxon>
        <taxon>Sordariomycetes</taxon>
        <taxon>Xylariomycetidae</taxon>
        <taxon>Amphisphaeriales</taxon>
        <taxon>Apiosporaceae</taxon>
        <taxon>Apiospora</taxon>
    </lineage>
</organism>
<dbReference type="Gene3D" id="3.40.50.150">
    <property type="entry name" value="Vaccinia Virus protein VP39"/>
    <property type="match status" value="1"/>
</dbReference>
<evidence type="ECO:0000259" key="4">
    <source>
        <dbReference type="Pfam" id="PF00891"/>
    </source>
</evidence>
<comment type="caution">
    <text evidence="6">The sequence shown here is derived from an EMBL/GenBank/DDBJ whole genome shotgun (WGS) entry which is preliminary data.</text>
</comment>
<feature type="domain" description="O-methyltransferase C-terminal" evidence="4">
    <location>
        <begin position="199"/>
        <end position="405"/>
    </location>
</feature>
<dbReference type="Pfam" id="PF08100">
    <property type="entry name" value="Dimerisation"/>
    <property type="match status" value="1"/>
</dbReference>
<keyword evidence="2" id="KW-0808">Transferase</keyword>
<dbReference type="PANTHER" id="PTHR43712">
    <property type="entry name" value="PUTATIVE (AFU_ORTHOLOGUE AFUA_4G14580)-RELATED"/>
    <property type="match status" value="1"/>
</dbReference>
<feature type="domain" description="O-methyltransferase dimerisation" evidence="5">
    <location>
        <begin position="85"/>
        <end position="161"/>
    </location>
</feature>
<dbReference type="InterPro" id="IPR001077">
    <property type="entry name" value="COMT_C"/>
</dbReference>
<keyword evidence="1 6" id="KW-0489">Methyltransferase</keyword>